<evidence type="ECO:0000256" key="6">
    <source>
        <dbReference type="PROSITE-ProRule" id="PRU10141"/>
    </source>
</evidence>
<gene>
    <name evidence="8" type="ORF">J3U87_04360</name>
</gene>
<keyword evidence="1" id="KW-0677">Repeat</keyword>
<reference evidence="8" key="1">
    <citation type="submission" date="2021-03" db="EMBL/GenBank/DDBJ databases">
        <title>Acanthopleuribacteraceae sp. M133.</title>
        <authorList>
            <person name="Wang G."/>
        </authorList>
    </citation>
    <scope>NUCLEOTIDE SEQUENCE</scope>
    <source>
        <strain evidence="8">M133</strain>
    </source>
</reference>
<dbReference type="InterPro" id="IPR019734">
    <property type="entry name" value="TPR_rpt"/>
</dbReference>
<feature type="repeat" description="TPR" evidence="5">
    <location>
        <begin position="493"/>
        <end position="526"/>
    </location>
</feature>
<feature type="domain" description="Protein kinase" evidence="7">
    <location>
        <begin position="85"/>
        <end position="382"/>
    </location>
</feature>
<dbReference type="InterPro" id="IPR000719">
    <property type="entry name" value="Prot_kinase_dom"/>
</dbReference>
<dbReference type="AlphaFoldDB" id="A0A8A4TRG9"/>
<dbReference type="PROSITE" id="PS50011">
    <property type="entry name" value="PROTEIN_KINASE_DOM"/>
    <property type="match status" value="1"/>
</dbReference>
<dbReference type="PANTHER" id="PTHR45641">
    <property type="entry name" value="TETRATRICOPEPTIDE REPEAT PROTEIN (AFU_ORTHOLOGUE AFUA_6G03870)"/>
    <property type="match status" value="1"/>
</dbReference>
<proteinExistence type="predicted"/>
<dbReference type="GO" id="GO:0004674">
    <property type="term" value="F:protein serine/threonine kinase activity"/>
    <property type="evidence" value="ECO:0007669"/>
    <property type="project" value="UniProtKB-KW"/>
</dbReference>
<keyword evidence="8" id="KW-0808">Transferase</keyword>
<evidence type="ECO:0000313" key="8">
    <source>
        <dbReference type="EMBL" id="QTD51682.1"/>
    </source>
</evidence>
<dbReference type="PROSITE" id="PS50005">
    <property type="entry name" value="TPR"/>
    <property type="match status" value="3"/>
</dbReference>
<evidence type="ECO:0000256" key="5">
    <source>
        <dbReference type="PROSITE-ProRule" id="PRU00339"/>
    </source>
</evidence>
<dbReference type="Pfam" id="PF13424">
    <property type="entry name" value="TPR_12"/>
    <property type="match status" value="4"/>
</dbReference>
<dbReference type="PANTHER" id="PTHR45641:SF19">
    <property type="entry name" value="NEPHROCYSTIN-3"/>
    <property type="match status" value="1"/>
</dbReference>
<dbReference type="SMART" id="SM00220">
    <property type="entry name" value="S_TKc"/>
    <property type="match status" value="1"/>
</dbReference>
<keyword evidence="8" id="KW-0723">Serine/threonine-protein kinase</keyword>
<evidence type="ECO:0000259" key="7">
    <source>
        <dbReference type="PROSITE" id="PS50011"/>
    </source>
</evidence>
<evidence type="ECO:0000313" key="9">
    <source>
        <dbReference type="Proteomes" id="UP000663929"/>
    </source>
</evidence>
<keyword evidence="2 6" id="KW-0547">Nucleotide-binding</keyword>
<name>A0A8A4TRG9_SULCO</name>
<dbReference type="Pfam" id="PF00069">
    <property type="entry name" value="Pkinase"/>
    <property type="match status" value="1"/>
</dbReference>
<evidence type="ECO:0000256" key="2">
    <source>
        <dbReference type="ARBA" id="ARBA00022741"/>
    </source>
</evidence>
<dbReference type="SUPFAM" id="SSF48452">
    <property type="entry name" value="TPR-like"/>
    <property type="match status" value="4"/>
</dbReference>
<evidence type="ECO:0000256" key="1">
    <source>
        <dbReference type="ARBA" id="ARBA00022737"/>
    </source>
</evidence>
<organism evidence="8 9">
    <name type="scientific">Sulfidibacter corallicola</name>
    <dbReference type="NCBI Taxonomy" id="2818388"/>
    <lineage>
        <taxon>Bacteria</taxon>
        <taxon>Pseudomonadati</taxon>
        <taxon>Acidobacteriota</taxon>
        <taxon>Holophagae</taxon>
        <taxon>Acanthopleuribacterales</taxon>
        <taxon>Acanthopleuribacteraceae</taxon>
        <taxon>Sulfidibacter</taxon>
    </lineage>
</organism>
<keyword evidence="4 6" id="KW-0067">ATP-binding</keyword>
<dbReference type="Gene3D" id="1.10.510.10">
    <property type="entry name" value="Transferase(Phosphotransferase) domain 1"/>
    <property type="match status" value="1"/>
</dbReference>
<dbReference type="InterPro" id="IPR017441">
    <property type="entry name" value="Protein_kinase_ATP_BS"/>
</dbReference>
<feature type="binding site" evidence="6">
    <location>
        <position position="123"/>
    </location>
    <ligand>
        <name>ATP</name>
        <dbReference type="ChEBI" id="CHEBI:30616"/>
    </ligand>
</feature>
<dbReference type="PROSITE" id="PS00107">
    <property type="entry name" value="PROTEIN_KINASE_ATP"/>
    <property type="match status" value="1"/>
</dbReference>
<protein>
    <submittedName>
        <fullName evidence="8">Serine/threonine protein kinase</fullName>
    </submittedName>
</protein>
<dbReference type="InterPro" id="IPR011990">
    <property type="entry name" value="TPR-like_helical_dom_sf"/>
</dbReference>
<dbReference type="Proteomes" id="UP000663929">
    <property type="component" value="Chromosome"/>
</dbReference>
<dbReference type="CDD" id="cd14014">
    <property type="entry name" value="STKc_PknB_like"/>
    <property type="match status" value="1"/>
</dbReference>
<evidence type="ECO:0000256" key="4">
    <source>
        <dbReference type="ARBA" id="ARBA00022840"/>
    </source>
</evidence>
<dbReference type="SUPFAM" id="SSF56112">
    <property type="entry name" value="Protein kinase-like (PK-like)"/>
    <property type="match status" value="1"/>
</dbReference>
<dbReference type="InterPro" id="IPR011009">
    <property type="entry name" value="Kinase-like_dom_sf"/>
</dbReference>
<dbReference type="InterPro" id="IPR008271">
    <property type="entry name" value="Ser/Thr_kinase_AS"/>
</dbReference>
<keyword evidence="8" id="KW-0418">Kinase</keyword>
<dbReference type="RefSeq" id="WP_237381808.1">
    <property type="nucleotide sequence ID" value="NZ_CP071793.1"/>
</dbReference>
<sequence length="982" mass="110731">MTDTTDDLERERKILRLLDEALTKPPETRADFLRNHPELDTDMLLELEAMVSETAIGLPERALAQAENQLLRELRLERGQELGPYRIMREIGQGGMGTVYLAQQVEPIQRLVALKVLHSTPGKVDFEQRFLSERQILAGMNHPHIAQILEGGNTPDGRPFFAMEYVKGLPLDQFCDEEQSSVYMRLMLFLKICDAIGFAHRRLIVHRDLKPGNILVTPAGEPKLLDFGIAKVLDPEFPVALAETQTDLRLMTPRYASPEQIRGLPITVASDIYSLGVILYELLCGHSPYRFTTNARHDLERAVLDQDPRRPSTLLQRRKSGQEANTGFTLEEICRNRDIAPKRLQRVLSGDLDAIVMKALRKEPEQRYADVDALAEDIRAFLNGFPIAARKGARFYAFGKFIGRHKWLATGAIVALLSFGTATWLEGLNTRRERLRAESEEATAERTVSFLVDMFAIADPAQALGETITAKEILDRGANQIEADPRLEAPVKARLMHTIGKVYLNLGLSEQAAPALNRAAALAPPDAELLRLDIEASLVHLAILRSEYDKAVERVQRVLTRSEALAVDHPDRRAEVLLTAGSAFFKRGDWDLAKPLLEQARTQFAELYGQNHPKIAASLEKLGQLAANQGDLDQAGPHYRRALEIREQVLGPRHPDTLTSLNDLGQYLQTISEFDEACHLFEKSLTLSIETLGDGHPSTAERHNDLAVLLQNMGEMEPAYEHLMKALHIYETVFGESHLDTALCSSNVGVFLQERGELGQARYHYLRALAIQRNILQPDHPDIALTLNNLGALYQDMGDLASAYDYYDQSLALRLRGLGEKHFDTAISRNNLATLLLNVGDLEGAHQHYLRAYDSFRNIFGPEHINTAVLHNNLAAVEHHRGNYANAESMFREVLKRYLKHFPDDHFRISVTRGSLGHTLSFLGEDEEALELLELSYERLWNQMGPDHRYSRDALRRLLHFHEEHGNEERAAELRAQRDALN</sequence>
<dbReference type="Gene3D" id="3.30.200.20">
    <property type="entry name" value="Phosphorylase Kinase, domain 1"/>
    <property type="match status" value="1"/>
</dbReference>
<accession>A0A8A4TRG9</accession>
<feature type="repeat" description="TPR" evidence="5">
    <location>
        <begin position="784"/>
        <end position="817"/>
    </location>
</feature>
<keyword evidence="3 5" id="KW-0802">TPR repeat</keyword>
<keyword evidence="9" id="KW-1185">Reference proteome</keyword>
<evidence type="ECO:0000256" key="3">
    <source>
        <dbReference type="ARBA" id="ARBA00022803"/>
    </source>
</evidence>
<dbReference type="PROSITE" id="PS00108">
    <property type="entry name" value="PROTEIN_KINASE_ST"/>
    <property type="match status" value="1"/>
</dbReference>
<dbReference type="KEGG" id="scor:J3U87_04360"/>
<dbReference type="SMART" id="SM00028">
    <property type="entry name" value="TPR"/>
    <property type="match status" value="9"/>
</dbReference>
<dbReference type="Gene3D" id="1.25.40.10">
    <property type="entry name" value="Tetratricopeptide repeat domain"/>
    <property type="match status" value="4"/>
</dbReference>
<dbReference type="Pfam" id="PF13181">
    <property type="entry name" value="TPR_8"/>
    <property type="match status" value="1"/>
</dbReference>
<feature type="repeat" description="TPR" evidence="5">
    <location>
        <begin position="616"/>
        <end position="649"/>
    </location>
</feature>
<dbReference type="EMBL" id="CP071793">
    <property type="protein sequence ID" value="QTD51682.1"/>
    <property type="molecule type" value="Genomic_DNA"/>
</dbReference>
<dbReference type="GO" id="GO:0005524">
    <property type="term" value="F:ATP binding"/>
    <property type="evidence" value="ECO:0007669"/>
    <property type="project" value="UniProtKB-UniRule"/>
</dbReference>